<reference evidence="4 6" key="2">
    <citation type="journal article" date="2023" name="Sci. Data">
        <title>Genome assembly of the Korean intertidal mud-creeper Batillaria attramentaria.</title>
        <authorList>
            <person name="Patra A.K."/>
            <person name="Ho P.T."/>
            <person name="Jun S."/>
            <person name="Lee S.J."/>
            <person name="Kim Y."/>
            <person name="Won Y.J."/>
        </authorList>
    </citation>
    <scope>NUCLEOTIDE SEQUENCE [LARGE SCALE GENOMIC DNA]</scope>
    <source>
        <strain evidence="4">Wonlab-2016</strain>
    </source>
</reference>
<dbReference type="PANTHER" id="PTHR36172">
    <property type="match status" value="1"/>
</dbReference>
<dbReference type="Proteomes" id="UP001519460">
    <property type="component" value="Unassembled WGS sequence"/>
</dbReference>
<reference evidence="4" key="1">
    <citation type="submission" date="2020-09" db="EMBL/GenBank/DDBJ databases">
        <authorList>
            <person name="Won Y."/>
        </authorList>
    </citation>
    <scope>NUCLEOTIDE SEQUENCE</scope>
    <source>
        <strain evidence="4">Wonlab-2016</strain>
        <tissue evidence="4">Foot muscle</tissue>
    </source>
</reference>
<reference evidence="4" key="3">
    <citation type="submission" date="2023-01" db="EMBL/GenBank/DDBJ databases">
        <authorList>
            <person name="Patra A."/>
        </authorList>
    </citation>
    <scope>NUCLEOTIDE SEQUENCE</scope>
    <source>
        <strain evidence="4">Wonlab-2016</strain>
        <tissue evidence="4">Foot muscle</tissue>
    </source>
</reference>
<protein>
    <recommendedName>
        <fullName evidence="3">Cas12f1-like TNB domain-containing protein</fullName>
    </recommendedName>
</protein>
<sequence>MKRTYSATKSSLTLWTAASVKTTSAPKVVTTFSGWMKKILPTRAETSLTLINPADIADPSPPKKKAKKTTPATPKPTLRIYKIGLRPSPAQRKTLNACIVAANFAYNQCVHLVQHKVCKPHLYDLQKIVAKMKTPEDINHRYAPDRDGWFWKSSTIVRLLATKDFCAAYKAIVSNKKKDVAVIKYKTYDDPEAINPLSGLFGCQKQYATVTQAGLRLLPRLFGKDPIPLVKKKLKVATIDHDFKIEKTSKGKFVLCLTVECSLLRRVKPPAPLFEDGYIHACGIDPGVRSFVTVYDPTRQDCYQFGTSAQKAERLDPITNAIDNWNSFVDQHRDKAPPTAIESWSRKTKKLWYKLKNQVRSLHDQVIAHLLGAYNFISLGKLDVSCFRRGTTAKSTNRWLRIYRHFEFRTKLLARVEGTDNCRVEITDERWTSKTCGMCRSIHRELGAKELFECPNCHYTCHRDVHGARNILLRSFGQFPV</sequence>
<name>A0ABD0L3D9_9CAEN</name>
<evidence type="ECO:0000313" key="5">
    <source>
        <dbReference type="EMBL" id="KAK7498758.1"/>
    </source>
</evidence>
<organism evidence="4 6">
    <name type="scientific">Batillaria attramentaria</name>
    <dbReference type="NCBI Taxonomy" id="370345"/>
    <lineage>
        <taxon>Eukaryota</taxon>
        <taxon>Metazoa</taxon>
        <taxon>Spiralia</taxon>
        <taxon>Lophotrochozoa</taxon>
        <taxon>Mollusca</taxon>
        <taxon>Gastropoda</taxon>
        <taxon>Caenogastropoda</taxon>
        <taxon>Sorbeoconcha</taxon>
        <taxon>Cerithioidea</taxon>
        <taxon>Batillariidae</taxon>
        <taxon>Batillaria</taxon>
    </lineage>
</organism>
<gene>
    <name evidence="5" type="ORF">BaRGS_00009850</name>
    <name evidence="4" type="ORF">BaRGS_00015057</name>
</gene>
<dbReference type="PANTHER" id="PTHR36172:SF1">
    <property type="entry name" value="RESOLVASE-RELATED"/>
    <property type="match status" value="1"/>
</dbReference>
<evidence type="ECO:0000313" key="6">
    <source>
        <dbReference type="Proteomes" id="UP001519460"/>
    </source>
</evidence>
<dbReference type="Pfam" id="PF07282">
    <property type="entry name" value="Cas12f1-like_TNB"/>
    <property type="match status" value="1"/>
</dbReference>
<keyword evidence="1" id="KW-0238">DNA-binding</keyword>
<evidence type="ECO:0000259" key="3">
    <source>
        <dbReference type="Pfam" id="PF07282"/>
    </source>
</evidence>
<evidence type="ECO:0000256" key="2">
    <source>
        <dbReference type="SAM" id="MobiDB-lite"/>
    </source>
</evidence>
<dbReference type="EMBL" id="JACVVK020000048">
    <property type="protein sequence ID" value="KAK7498758.1"/>
    <property type="molecule type" value="Genomic_DNA"/>
</dbReference>
<dbReference type="EMBL" id="JACVVK020000090">
    <property type="protein sequence ID" value="KAK7493728.1"/>
    <property type="molecule type" value="Genomic_DNA"/>
</dbReference>
<dbReference type="AlphaFoldDB" id="A0ABD0L3D9"/>
<dbReference type="InterPro" id="IPR051491">
    <property type="entry name" value="Recombinase/Transposase-rel"/>
</dbReference>
<proteinExistence type="predicted"/>
<dbReference type="InterPro" id="IPR010095">
    <property type="entry name" value="Cas12f1-like_TNB"/>
</dbReference>
<evidence type="ECO:0000313" key="4">
    <source>
        <dbReference type="EMBL" id="KAK7493728.1"/>
    </source>
</evidence>
<dbReference type="GO" id="GO:0003677">
    <property type="term" value="F:DNA binding"/>
    <property type="evidence" value="ECO:0007669"/>
    <property type="project" value="UniProtKB-KW"/>
</dbReference>
<comment type="caution">
    <text evidence="4">The sequence shown here is derived from an EMBL/GenBank/DDBJ whole genome shotgun (WGS) entry which is preliminary data.</text>
</comment>
<feature type="domain" description="Cas12f1-like TNB" evidence="3">
    <location>
        <begin position="408"/>
        <end position="471"/>
    </location>
</feature>
<evidence type="ECO:0000256" key="1">
    <source>
        <dbReference type="ARBA" id="ARBA00023125"/>
    </source>
</evidence>
<keyword evidence="6" id="KW-1185">Reference proteome</keyword>
<feature type="region of interest" description="Disordered" evidence="2">
    <location>
        <begin position="52"/>
        <end position="74"/>
    </location>
</feature>
<accession>A0ABD0L3D9</accession>